<name>A0A2G1QNG9_9HYPH</name>
<feature type="signal peptide" evidence="2">
    <location>
        <begin position="1"/>
        <end position="19"/>
    </location>
</feature>
<sequence>MKLLILVAGLCLGASVAHADTRQSETPITRVSASVYLMGTPEKHESSSIAVMGAKESPSIFVMGTPAEPKAEPVRVAKAKPAVVASLPTADMSLDEIIGKRPELMNRPAALADFGIAPKSGEGRIYGPQEMATASAEPAPGQPESAIDTAKTAAVQPGMTPQPEPAKGDAPMNPDKPKQPDADLRGMVLRRE</sequence>
<evidence type="ECO:0000256" key="2">
    <source>
        <dbReference type="SAM" id="SignalP"/>
    </source>
</evidence>
<feature type="chain" id="PRO_5013954996" evidence="2">
    <location>
        <begin position="20"/>
        <end position="192"/>
    </location>
</feature>
<evidence type="ECO:0000313" key="4">
    <source>
        <dbReference type="Proteomes" id="UP000221168"/>
    </source>
</evidence>
<keyword evidence="2" id="KW-0732">Signal</keyword>
<proteinExistence type="predicted"/>
<dbReference type="AlphaFoldDB" id="A0A2G1QNG9"/>
<comment type="caution">
    <text evidence="3">The sequence shown here is derived from an EMBL/GenBank/DDBJ whole genome shotgun (WGS) entry which is preliminary data.</text>
</comment>
<dbReference type="EMBL" id="PDVP01000005">
    <property type="protein sequence ID" value="PHP67097.1"/>
    <property type="molecule type" value="Genomic_DNA"/>
</dbReference>
<dbReference type="Proteomes" id="UP000221168">
    <property type="component" value="Unassembled WGS sequence"/>
</dbReference>
<protein>
    <submittedName>
        <fullName evidence="3">Uncharacterized protein</fullName>
    </submittedName>
</protein>
<keyword evidence="4" id="KW-1185">Reference proteome</keyword>
<evidence type="ECO:0000256" key="1">
    <source>
        <dbReference type="SAM" id="MobiDB-lite"/>
    </source>
</evidence>
<gene>
    <name evidence="3" type="ORF">CSC94_11150</name>
</gene>
<reference evidence="3 4" key="1">
    <citation type="submission" date="2017-10" db="EMBL/GenBank/DDBJ databases">
        <title>Sedimentibacterium mangrovi gen. nov., sp. nov., a novel member of family Phyllobacteriacea isolated from mangrove sediment.</title>
        <authorList>
            <person name="Liao H."/>
            <person name="Tian Y."/>
        </authorList>
    </citation>
    <scope>NUCLEOTIDE SEQUENCE [LARGE SCALE GENOMIC DNA]</scope>
    <source>
        <strain evidence="3 4">X9-2-2</strain>
    </source>
</reference>
<evidence type="ECO:0000313" key="3">
    <source>
        <dbReference type="EMBL" id="PHP67097.1"/>
    </source>
</evidence>
<feature type="region of interest" description="Disordered" evidence="1">
    <location>
        <begin position="132"/>
        <end position="192"/>
    </location>
</feature>
<organism evidence="3 4">
    <name type="scientific">Zhengella mangrovi</name>
    <dbReference type="NCBI Taxonomy" id="1982044"/>
    <lineage>
        <taxon>Bacteria</taxon>
        <taxon>Pseudomonadati</taxon>
        <taxon>Pseudomonadota</taxon>
        <taxon>Alphaproteobacteria</taxon>
        <taxon>Hyphomicrobiales</taxon>
        <taxon>Notoacmeibacteraceae</taxon>
        <taxon>Zhengella</taxon>
    </lineage>
</organism>
<feature type="compositionally biased region" description="Basic and acidic residues" evidence="1">
    <location>
        <begin position="175"/>
        <end position="192"/>
    </location>
</feature>
<dbReference type="RefSeq" id="WP_099306417.1">
    <property type="nucleotide sequence ID" value="NZ_PDVP01000005.1"/>
</dbReference>
<accession>A0A2G1QNG9</accession>